<dbReference type="InterPro" id="IPR050797">
    <property type="entry name" value="Carb_Metab_Trans_Reg"/>
</dbReference>
<organism evidence="4 5">
    <name type="scientific">Oleoguttula mirabilis</name>
    <dbReference type="NCBI Taxonomy" id="1507867"/>
    <lineage>
        <taxon>Eukaryota</taxon>
        <taxon>Fungi</taxon>
        <taxon>Dikarya</taxon>
        <taxon>Ascomycota</taxon>
        <taxon>Pezizomycotina</taxon>
        <taxon>Dothideomycetes</taxon>
        <taxon>Dothideomycetidae</taxon>
        <taxon>Mycosphaerellales</taxon>
        <taxon>Teratosphaeriaceae</taxon>
        <taxon>Oleoguttula</taxon>
    </lineage>
</organism>
<dbReference type="AlphaFoldDB" id="A0AAV9JNR8"/>
<dbReference type="Proteomes" id="UP001324427">
    <property type="component" value="Unassembled WGS sequence"/>
</dbReference>
<comment type="caution">
    <text evidence="4">The sequence shown here is derived from an EMBL/GenBank/DDBJ whole genome shotgun (WGS) entry which is preliminary data.</text>
</comment>
<dbReference type="CDD" id="cd12148">
    <property type="entry name" value="fungal_TF_MHR"/>
    <property type="match status" value="1"/>
</dbReference>
<reference evidence="4 5" key="1">
    <citation type="submission" date="2021-11" db="EMBL/GenBank/DDBJ databases">
        <title>Black yeast isolated from Biological Soil Crust.</title>
        <authorList>
            <person name="Kurbessoian T."/>
        </authorList>
    </citation>
    <scope>NUCLEOTIDE SEQUENCE [LARGE SCALE GENOMIC DNA]</scope>
    <source>
        <strain evidence="4 5">CCFEE 5522</strain>
    </source>
</reference>
<evidence type="ECO:0000259" key="3">
    <source>
        <dbReference type="SMART" id="SM00906"/>
    </source>
</evidence>
<protein>
    <recommendedName>
        <fullName evidence="3">Xylanolytic transcriptional activator regulatory domain-containing protein</fullName>
    </recommendedName>
</protein>
<name>A0AAV9JNR8_9PEZI</name>
<feature type="domain" description="Xylanolytic transcriptional activator regulatory" evidence="3">
    <location>
        <begin position="122"/>
        <end position="201"/>
    </location>
</feature>
<dbReference type="PANTHER" id="PTHR31668">
    <property type="entry name" value="GLUCOSE TRANSPORT TRANSCRIPTION REGULATOR RGT1-RELATED-RELATED"/>
    <property type="match status" value="1"/>
</dbReference>
<dbReference type="GO" id="GO:0008270">
    <property type="term" value="F:zinc ion binding"/>
    <property type="evidence" value="ECO:0007669"/>
    <property type="project" value="InterPro"/>
</dbReference>
<evidence type="ECO:0000313" key="5">
    <source>
        <dbReference type="Proteomes" id="UP001324427"/>
    </source>
</evidence>
<evidence type="ECO:0000256" key="2">
    <source>
        <dbReference type="SAM" id="MobiDB-lite"/>
    </source>
</evidence>
<feature type="compositionally biased region" description="Polar residues" evidence="2">
    <location>
        <begin position="406"/>
        <end position="420"/>
    </location>
</feature>
<dbReference type="Pfam" id="PF04082">
    <property type="entry name" value="Fungal_trans"/>
    <property type="match status" value="1"/>
</dbReference>
<dbReference type="GO" id="GO:0006351">
    <property type="term" value="P:DNA-templated transcription"/>
    <property type="evidence" value="ECO:0007669"/>
    <property type="project" value="InterPro"/>
</dbReference>
<sequence>MDMITTCVDYFFANLYPTQPILHRQNVGETIGLMDTSVEAYCLVVSLCAYMMIQPNMVLCPGAFDGLDVPPQSSLQLGHILLHEALHVRKGYDYIENPSVWTAITSFFFFGSYFCLDKHNTAWFHFREATTLAQIMGMHHESSYASADHVESSRRRRLYWLLFVTERAYALQQHRPLTLHATINLPTLDEDPAETLELNGFIHLVNLFRPFDDSFVGLWNRAKTGCTTQWVAQMQQQLADALPAYLQSTESQAVDLRCSQQWLRTMVWQLSISHGFLSSAAAENAMSFKYPIEISRDLVASTSQFSQQAMEVHGIGLIEKLFDVACTLTDVMACVPYEHHTFEYGPRDYLSQLMSLISTLRGGQQRYLPLLVSKINESMPAMPTPGYALTALPCSTRVDRLYGGSQAHSSGPESSDSTPFGSPPLGSVSAQAFGFADTEMGRSPTSAELSTAMTSNMQYSNLTVSAPLQMFSDPTTHGYPGTVGPTKYETG</sequence>
<dbReference type="PANTHER" id="PTHR31668:SF20">
    <property type="entry name" value="ZN(II)2CYS6 TRANSCRIPTION FACTOR (EUROFUNG)"/>
    <property type="match status" value="1"/>
</dbReference>
<feature type="region of interest" description="Disordered" evidence="2">
    <location>
        <begin position="402"/>
        <end position="423"/>
    </location>
</feature>
<accession>A0AAV9JNR8</accession>
<proteinExistence type="predicted"/>
<keyword evidence="5" id="KW-1185">Reference proteome</keyword>
<keyword evidence="1" id="KW-0539">Nucleus</keyword>
<gene>
    <name evidence="4" type="ORF">LTR36_001249</name>
</gene>
<dbReference type="SMART" id="SM00906">
    <property type="entry name" value="Fungal_trans"/>
    <property type="match status" value="1"/>
</dbReference>
<evidence type="ECO:0000256" key="1">
    <source>
        <dbReference type="ARBA" id="ARBA00023242"/>
    </source>
</evidence>
<dbReference type="EMBL" id="JAVFHQ010000012">
    <property type="protein sequence ID" value="KAK4547028.1"/>
    <property type="molecule type" value="Genomic_DNA"/>
</dbReference>
<evidence type="ECO:0000313" key="4">
    <source>
        <dbReference type="EMBL" id="KAK4547028.1"/>
    </source>
</evidence>
<dbReference type="InterPro" id="IPR007219">
    <property type="entry name" value="XnlR_reg_dom"/>
</dbReference>
<dbReference type="GO" id="GO:0003677">
    <property type="term" value="F:DNA binding"/>
    <property type="evidence" value="ECO:0007669"/>
    <property type="project" value="InterPro"/>
</dbReference>